<reference evidence="7 8" key="1">
    <citation type="journal article" date="2017" name="Elife">
        <title>Extensive horizontal gene transfer in cheese-associated bacteria.</title>
        <authorList>
            <person name="Bonham K.S."/>
            <person name="Wolfe B.E."/>
            <person name="Dutton R.J."/>
        </authorList>
    </citation>
    <scope>NUCLEOTIDE SEQUENCE [LARGE SCALE GENOMIC DNA]</scope>
    <source>
        <strain evidence="7 8">JB196</strain>
    </source>
</reference>
<gene>
    <name evidence="7" type="ORF">CIK83_04975</name>
</gene>
<dbReference type="Pfam" id="PF25963">
    <property type="entry name" value="Beta-barrel_AAEA"/>
    <property type="match status" value="1"/>
</dbReference>
<evidence type="ECO:0000256" key="1">
    <source>
        <dbReference type="ARBA" id="ARBA00004196"/>
    </source>
</evidence>
<dbReference type="RefSeq" id="WP_086961098.1">
    <property type="nucleotide sequence ID" value="NZ_AP018680.1"/>
</dbReference>
<evidence type="ECO:0000313" key="7">
    <source>
        <dbReference type="EMBL" id="RCS73020.1"/>
    </source>
</evidence>
<feature type="domain" description="Multidrug resistance protein MdtA-like barrel-sandwich hybrid" evidence="5">
    <location>
        <begin position="71"/>
        <end position="256"/>
    </location>
</feature>
<dbReference type="GO" id="GO:0030313">
    <property type="term" value="C:cell envelope"/>
    <property type="evidence" value="ECO:0007669"/>
    <property type="project" value="UniProtKB-SubCell"/>
</dbReference>
<protein>
    <submittedName>
        <fullName evidence="7">HlyD family secretion protein</fullName>
    </submittedName>
</protein>
<evidence type="ECO:0000259" key="6">
    <source>
        <dbReference type="Pfam" id="PF25963"/>
    </source>
</evidence>
<evidence type="ECO:0000259" key="5">
    <source>
        <dbReference type="Pfam" id="PF25917"/>
    </source>
</evidence>
<dbReference type="InterPro" id="IPR050739">
    <property type="entry name" value="MFP"/>
</dbReference>
<keyword evidence="4" id="KW-0812">Transmembrane</keyword>
<dbReference type="InterPro" id="IPR058625">
    <property type="entry name" value="MdtA-like_BSH"/>
</dbReference>
<keyword evidence="3" id="KW-0175">Coiled coil</keyword>
<feature type="transmembrane region" description="Helical" evidence="4">
    <location>
        <begin position="32"/>
        <end position="51"/>
    </location>
</feature>
<dbReference type="GeneID" id="303188259"/>
<dbReference type="PANTHER" id="PTHR30386:SF19">
    <property type="entry name" value="MULTIDRUG EXPORT PROTEIN EMRA-RELATED"/>
    <property type="match status" value="1"/>
</dbReference>
<comment type="caution">
    <text evidence="7">The sequence shown here is derived from an EMBL/GenBank/DDBJ whole genome shotgun (WGS) entry which is preliminary data.</text>
</comment>
<feature type="coiled-coil region" evidence="3">
    <location>
        <begin position="108"/>
        <end position="142"/>
    </location>
</feature>
<dbReference type="GO" id="GO:0055085">
    <property type="term" value="P:transmembrane transport"/>
    <property type="evidence" value="ECO:0007669"/>
    <property type="project" value="InterPro"/>
</dbReference>
<keyword evidence="4" id="KW-1133">Transmembrane helix</keyword>
<dbReference type="AlphaFoldDB" id="A0A368LM92"/>
<sequence>MSNDSVHSTNADTAQSTSLDLKRKSKFKSKRFIFLFIVPVLIVVGSLFIYLQGGRYVETDNAYVKADKTPISAEVSGRVTAVPVIENQHVNAGDLLIQIDPKPYQYAVDRAKANLDDIRTSLETTKAEYQSKLANIEVAKSQLDYARKEEKRQYDLRKKNYASVAEYDSAHQKTLLFELQINMLNKQLDQVAESLGGDPQAPVELHPKYHLAQAELEQAQNDLTHVNVYAPADGIVSKVIETGQYISPNTTTMLLVANSNLWIEANFTEKEMSNIKVGQLVDIDVDYAPDDFWEGHVKSISPATGSEYSVIPAQNATGNWVKITQRIPVRIQIEPKENAPQLRAGMSANVTVDTNNIRHLPF</sequence>
<dbReference type="Gene3D" id="2.40.30.170">
    <property type="match status" value="1"/>
</dbReference>
<name>A0A368LM92_9VIBR</name>
<dbReference type="Gene3D" id="2.40.50.100">
    <property type="match status" value="1"/>
</dbReference>
<proteinExistence type="inferred from homology"/>
<evidence type="ECO:0000256" key="3">
    <source>
        <dbReference type="SAM" id="Coils"/>
    </source>
</evidence>
<dbReference type="OrthoDB" id="9811754at2"/>
<comment type="similarity">
    <text evidence="2">Belongs to the membrane fusion protein (MFP) (TC 8.A.1) family.</text>
</comment>
<keyword evidence="4" id="KW-0472">Membrane</keyword>
<dbReference type="EMBL" id="QPGL01000001">
    <property type="protein sequence ID" value="RCS73020.1"/>
    <property type="molecule type" value="Genomic_DNA"/>
</dbReference>
<evidence type="ECO:0000256" key="2">
    <source>
        <dbReference type="ARBA" id="ARBA00009477"/>
    </source>
</evidence>
<feature type="domain" description="p-hydroxybenzoic acid efflux pump subunit AaeA-like beta-barrel" evidence="6">
    <location>
        <begin position="261"/>
        <end position="352"/>
    </location>
</feature>
<accession>A0A368LM92</accession>
<keyword evidence="8" id="KW-1185">Reference proteome</keyword>
<dbReference type="SUPFAM" id="SSF111369">
    <property type="entry name" value="HlyD-like secretion proteins"/>
    <property type="match status" value="2"/>
</dbReference>
<dbReference type="Proteomes" id="UP000252479">
    <property type="component" value="Unassembled WGS sequence"/>
</dbReference>
<evidence type="ECO:0000313" key="8">
    <source>
        <dbReference type="Proteomes" id="UP000252479"/>
    </source>
</evidence>
<evidence type="ECO:0000256" key="4">
    <source>
        <dbReference type="SAM" id="Phobius"/>
    </source>
</evidence>
<comment type="subcellular location">
    <subcellularLocation>
        <location evidence="1">Cell envelope</location>
    </subcellularLocation>
</comment>
<organism evidence="7 8">
    <name type="scientific">Vibrio casei</name>
    <dbReference type="NCBI Taxonomy" id="673372"/>
    <lineage>
        <taxon>Bacteria</taxon>
        <taxon>Pseudomonadati</taxon>
        <taxon>Pseudomonadota</taxon>
        <taxon>Gammaproteobacteria</taxon>
        <taxon>Vibrionales</taxon>
        <taxon>Vibrionaceae</taxon>
        <taxon>Vibrio</taxon>
    </lineage>
</organism>
<dbReference type="PANTHER" id="PTHR30386">
    <property type="entry name" value="MEMBRANE FUSION SUBUNIT OF EMRAB-TOLC MULTIDRUG EFFLUX PUMP"/>
    <property type="match status" value="1"/>
</dbReference>
<dbReference type="InterPro" id="IPR058634">
    <property type="entry name" value="AaeA-lik-b-barrel"/>
</dbReference>
<dbReference type="Pfam" id="PF25917">
    <property type="entry name" value="BSH_RND"/>
    <property type="match status" value="1"/>
</dbReference>